<dbReference type="AlphaFoldDB" id="A0AB34JWV2"/>
<name>A0AB34JWV2_PRYPA</name>
<accession>A0AB34JWV2</accession>
<gene>
    <name evidence="1" type="ORF">AB1Y20_020178</name>
</gene>
<evidence type="ECO:0000313" key="1">
    <source>
        <dbReference type="EMBL" id="KAL1525317.1"/>
    </source>
</evidence>
<dbReference type="EMBL" id="JBGBPQ010000004">
    <property type="protein sequence ID" value="KAL1525317.1"/>
    <property type="molecule type" value="Genomic_DNA"/>
</dbReference>
<proteinExistence type="predicted"/>
<dbReference type="Proteomes" id="UP001515480">
    <property type="component" value="Unassembled WGS sequence"/>
</dbReference>
<comment type="caution">
    <text evidence="1">The sequence shown here is derived from an EMBL/GenBank/DDBJ whole genome shotgun (WGS) entry which is preliminary data.</text>
</comment>
<protein>
    <submittedName>
        <fullName evidence="1">Uncharacterized protein</fullName>
    </submittedName>
</protein>
<organism evidence="1 2">
    <name type="scientific">Prymnesium parvum</name>
    <name type="common">Toxic golden alga</name>
    <dbReference type="NCBI Taxonomy" id="97485"/>
    <lineage>
        <taxon>Eukaryota</taxon>
        <taxon>Haptista</taxon>
        <taxon>Haptophyta</taxon>
        <taxon>Prymnesiophyceae</taxon>
        <taxon>Prymnesiales</taxon>
        <taxon>Prymnesiaceae</taxon>
        <taxon>Prymnesium</taxon>
    </lineage>
</organism>
<sequence length="325" mass="34307">MMLAFALLVPPVASQCGRGIAVDIDFSNPAVSMEWRNANGARFNGTLIPYGSTDSTTGALPRGEVRWRNIGFYENASFDLLVTTPTATVDYGTLIAEYRTPISNSATQATFTSAGYACLGFGVRRSICASGSLPDSNTAFCADGSQVTLRGAEFDFKFVEAGTSSQLPPLTSSFVTFYDVDGDRISGNSVFEFVSILSSSSPRPHLLPMPAMWRKHLFCAKRVPSLVDYTSTFHSIRCLASFRAQTTKTPVACPPTAAVSSVFPSANTTSPFAELPTLSPLQLATTSSSSASLTTVHTSAATATSITFAAKLPTTGTSTAKTASD</sequence>
<reference evidence="1 2" key="1">
    <citation type="journal article" date="2024" name="Science">
        <title>Giant polyketide synthase enzymes in the biosynthesis of giant marine polyether toxins.</title>
        <authorList>
            <person name="Fallon T.R."/>
            <person name="Shende V.V."/>
            <person name="Wierzbicki I.H."/>
            <person name="Pendleton A.L."/>
            <person name="Watervoot N.F."/>
            <person name="Auber R.P."/>
            <person name="Gonzalez D.J."/>
            <person name="Wisecaver J.H."/>
            <person name="Moore B.S."/>
        </authorList>
    </citation>
    <scope>NUCLEOTIDE SEQUENCE [LARGE SCALE GENOMIC DNA]</scope>
    <source>
        <strain evidence="1 2">12B1</strain>
    </source>
</reference>
<evidence type="ECO:0000313" key="2">
    <source>
        <dbReference type="Proteomes" id="UP001515480"/>
    </source>
</evidence>
<keyword evidence="2" id="KW-1185">Reference proteome</keyword>